<dbReference type="SMART" id="SM00855">
    <property type="entry name" value="PGAM"/>
    <property type="match status" value="1"/>
</dbReference>
<dbReference type="Gene3D" id="3.40.50.1240">
    <property type="entry name" value="Phosphoglycerate mutase-like"/>
    <property type="match status" value="1"/>
</dbReference>
<evidence type="ECO:0000256" key="5">
    <source>
        <dbReference type="PIRSR" id="PIRSR613078-1"/>
    </source>
</evidence>
<dbReference type="Proteomes" id="UP000095412">
    <property type="component" value="Unassembled WGS sequence"/>
</dbReference>
<dbReference type="InterPro" id="IPR005952">
    <property type="entry name" value="Phosphogly_mut1"/>
</dbReference>
<accession>A0A1D4MTN1</accession>
<sequence>MKIYLVRHGESQSNYDKKNGKNYFCGQLDVPLTENGEQAAQSLQKYFENKTIDCAYVSDLLRTRQTFNAIFNNSIPSRMTPLLRERSLGIFEGEMVTDIEQNTKYSRFFEDEAYSSFRHSFTQKAPEGESYSDVMERVVQFFNEVVDDSMSSIVIVAHQVVIRCCLVYLGYDSEETVIDRKIENCVPYEVEK</sequence>
<dbReference type="Pfam" id="PF00300">
    <property type="entry name" value="His_Phos_1"/>
    <property type="match status" value="1"/>
</dbReference>
<evidence type="ECO:0000256" key="3">
    <source>
        <dbReference type="ARBA" id="ARBA00023152"/>
    </source>
</evidence>
<dbReference type="PANTHER" id="PTHR11931">
    <property type="entry name" value="PHOSPHOGLYCERATE MUTASE"/>
    <property type="match status" value="1"/>
</dbReference>
<evidence type="ECO:0000256" key="1">
    <source>
        <dbReference type="ARBA" id="ARBA00006717"/>
    </source>
</evidence>
<dbReference type="AlphaFoldDB" id="A0A1D4MTN1"/>
<feature type="active site" description="Tele-phosphohistidine intermediate" evidence="5">
    <location>
        <position position="8"/>
    </location>
</feature>
<dbReference type="EC" id="5.4.2.11" evidence="2"/>
<dbReference type="InterPro" id="IPR013078">
    <property type="entry name" value="His_Pase_superF_clade-1"/>
</dbReference>
<dbReference type="PROSITE" id="PS00175">
    <property type="entry name" value="PG_MUTASE"/>
    <property type="match status" value="1"/>
</dbReference>
<dbReference type="RefSeq" id="WP_069995729.1">
    <property type="nucleotide sequence ID" value="NZ_FMPG01000010.1"/>
</dbReference>
<gene>
    <name evidence="9" type="primary">gpmA_2</name>
    <name evidence="9" type="ORF">SAMEA2297795_02059</name>
    <name evidence="8" type="ORF">SAMEA2297796_01580</name>
</gene>
<name>A0A1D4MTN1_9STAP</name>
<evidence type="ECO:0000256" key="6">
    <source>
        <dbReference type="PIRSR" id="PIRSR613078-2"/>
    </source>
</evidence>
<feature type="active site" description="Proton donor/acceptor" evidence="5">
    <location>
        <position position="85"/>
    </location>
</feature>
<dbReference type="InterPro" id="IPR001345">
    <property type="entry name" value="PG/BPGM_mutase_AS"/>
</dbReference>
<keyword evidence="3" id="KW-0324">Glycolysis</keyword>
<feature type="site" description="Transition state stabilizer" evidence="7">
    <location>
        <position position="158"/>
    </location>
</feature>
<evidence type="ECO:0000313" key="10">
    <source>
        <dbReference type="Proteomes" id="UP000095412"/>
    </source>
</evidence>
<dbReference type="PIRSF" id="PIRSF000709">
    <property type="entry name" value="6PFK_2-Ptase"/>
    <property type="match status" value="1"/>
</dbReference>
<comment type="similarity">
    <text evidence="1">Belongs to the phosphoglycerate mutase family. BPG-dependent PGAM subfamily.</text>
</comment>
<evidence type="ECO:0000313" key="8">
    <source>
        <dbReference type="EMBL" id="SCT01802.1"/>
    </source>
</evidence>
<dbReference type="OrthoDB" id="9782128at2"/>
<feature type="binding site" evidence="6">
    <location>
        <position position="62"/>
    </location>
    <ligand>
        <name>substrate</name>
    </ligand>
</feature>
<dbReference type="EMBL" id="FMPG01000010">
    <property type="protein sequence ID" value="SCT23835.1"/>
    <property type="molecule type" value="Genomic_DNA"/>
</dbReference>
<reference evidence="8 10" key="2">
    <citation type="submission" date="2016-09" db="EMBL/GenBank/DDBJ databases">
        <authorList>
            <consortium name="Pathogen Informatics"/>
            <person name="Sun Q."/>
            <person name="Inoue M."/>
        </authorList>
    </citation>
    <scope>NUCLEOTIDE SEQUENCE [LARGE SCALE GENOMIC DNA]</scope>
    <source>
        <strain evidence="8 10">82C</strain>
    </source>
</reference>
<reference evidence="9 11" key="1">
    <citation type="submission" date="2016-09" db="EMBL/GenBank/DDBJ databases">
        <authorList>
            <consortium name="Pathogen Informatics"/>
        </authorList>
    </citation>
    <scope>NUCLEOTIDE SEQUENCE [LARGE SCALE GENOMIC DNA]</scope>
    <source>
        <strain evidence="9 11">82B</strain>
    </source>
</reference>
<dbReference type="EMBL" id="FMPI01000010">
    <property type="protein sequence ID" value="SCT01802.1"/>
    <property type="molecule type" value="Genomic_DNA"/>
</dbReference>
<dbReference type="Proteomes" id="UP000095768">
    <property type="component" value="Unassembled WGS sequence"/>
</dbReference>
<dbReference type="GO" id="GO:0006096">
    <property type="term" value="P:glycolytic process"/>
    <property type="evidence" value="ECO:0007669"/>
    <property type="project" value="UniProtKB-KW"/>
</dbReference>
<dbReference type="CDD" id="cd07067">
    <property type="entry name" value="HP_PGM_like"/>
    <property type="match status" value="1"/>
</dbReference>
<evidence type="ECO:0000256" key="2">
    <source>
        <dbReference type="ARBA" id="ARBA00012028"/>
    </source>
</evidence>
<keyword evidence="4 9" id="KW-0413">Isomerase</keyword>
<dbReference type="SUPFAM" id="SSF53254">
    <property type="entry name" value="Phosphoglycerate mutase-like"/>
    <property type="match status" value="1"/>
</dbReference>
<keyword evidence="10" id="KW-1185">Reference proteome</keyword>
<proteinExistence type="inferred from homology"/>
<evidence type="ECO:0000313" key="9">
    <source>
        <dbReference type="EMBL" id="SCT23835.1"/>
    </source>
</evidence>
<feature type="binding site" evidence="6">
    <location>
        <begin position="7"/>
        <end position="14"/>
    </location>
    <ligand>
        <name>substrate</name>
    </ligand>
</feature>
<evidence type="ECO:0000256" key="4">
    <source>
        <dbReference type="ARBA" id="ARBA00023235"/>
    </source>
</evidence>
<evidence type="ECO:0000313" key="11">
    <source>
        <dbReference type="Proteomes" id="UP000095768"/>
    </source>
</evidence>
<dbReference type="GO" id="GO:0004619">
    <property type="term" value="F:phosphoglycerate mutase activity"/>
    <property type="evidence" value="ECO:0007669"/>
    <property type="project" value="UniProtKB-EC"/>
</dbReference>
<evidence type="ECO:0000256" key="7">
    <source>
        <dbReference type="PIRSR" id="PIRSR613078-3"/>
    </source>
</evidence>
<protein>
    <recommendedName>
        <fullName evidence="2">phosphoglycerate mutase (2,3-diphosphoglycerate-dependent)</fullName>
        <ecNumber evidence="2">5.4.2.11</ecNumber>
    </recommendedName>
</protein>
<dbReference type="InterPro" id="IPR029033">
    <property type="entry name" value="His_PPase_superfam"/>
</dbReference>
<organism evidence="9 11">
    <name type="scientific">Staphylococcus caeli</name>
    <dbReference type="NCBI Taxonomy" id="2201815"/>
    <lineage>
        <taxon>Bacteria</taxon>
        <taxon>Bacillati</taxon>
        <taxon>Bacillota</taxon>
        <taxon>Bacilli</taxon>
        <taxon>Bacillales</taxon>
        <taxon>Staphylococcaceae</taxon>
        <taxon>Staphylococcus</taxon>
    </lineage>
</organism>